<evidence type="ECO:0000313" key="1">
    <source>
        <dbReference type="EMBL" id="KAJ6685729.1"/>
    </source>
</evidence>
<dbReference type="Proteomes" id="UP001151532">
    <property type="component" value="Chromosome 2"/>
</dbReference>
<accession>A0A9Q0SPV5</accession>
<reference evidence="1" key="2">
    <citation type="journal article" date="2023" name="Int. J. Mol. Sci.">
        <title>De Novo Assembly and Annotation of 11 Diverse Shrub Willow (Salix) Genomes Reveals Novel Gene Organization in Sex-Linked Regions.</title>
        <authorList>
            <person name="Hyden B."/>
            <person name="Feng K."/>
            <person name="Yates T.B."/>
            <person name="Jawdy S."/>
            <person name="Cereghino C."/>
            <person name="Smart L.B."/>
            <person name="Muchero W."/>
        </authorList>
    </citation>
    <scope>NUCLEOTIDE SEQUENCE</scope>
    <source>
        <tissue evidence="1">Shoot tip</tissue>
    </source>
</reference>
<evidence type="ECO:0000313" key="2">
    <source>
        <dbReference type="Proteomes" id="UP001151532"/>
    </source>
</evidence>
<sequence>MFQLPVAIHTDLE</sequence>
<proteinExistence type="predicted"/>
<name>A0A9Q0SPV5_SALPP</name>
<reference evidence="1" key="1">
    <citation type="submission" date="2022-11" db="EMBL/GenBank/DDBJ databases">
        <authorList>
            <person name="Hyden B.L."/>
            <person name="Feng K."/>
            <person name="Yates T."/>
            <person name="Jawdy S."/>
            <person name="Smart L.B."/>
            <person name="Muchero W."/>
        </authorList>
    </citation>
    <scope>NUCLEOTIDE SEQUENCE</scope>
    <source>
        <tissue evidence="1">Shoot tip</tissue>
    </source>
</reference>
<keyword evidence="2" id="KW-1185">Reference proteome</keyword>
<dbReference type="EMBL" id="JAPFFK010000019">
    <property type="protein sequence ID" value="KAJ6685729.1"/>
    <property type="molecule type" value="Genomic_DNA"/>
</dbReference>
<comment type="caution">
    <text evidence="1">The sequence shown here is derived from an EMBL/GenBank/DDBJ whole genome shotgun (WGS) entry which is preliminary data.</text>
</comment>
<protein>
    <submittedName>
        <fullName evidence="1">Uncharacterized protein</fullName>
    </submittedName>
</protein>
<organism evidence="1 2">
    <name type="scientific">Salix purpurea</name>
    <name type="common">Purple osier willow</name>
    <dbReference type="NCBI Taxonomy" id="77065"/>
    <lineage>
        <taxon>Eukaryota</taxon>
        <taxon>Viridiplantae</taxon>
        <taxon>Streptophyta</taxon>
        <taxon>Embryophyta</taxon>
        <taxon>Tracheophyta</taxon>
        <taxon>Spermatophyta</taxon>
        <taxon>Magnoliopsida</taxon>
        <taxon>eudicotyledons</taxon>
        <taxon>Gunneridae</taxon>
        <taxon>Pentapetalae</taxon>
        <taxon>rosids</taxon>
        <taxon>fabids</taxon>
        <taxon>Malpighiales</taxon>
        <taxon>Salicaceae</taxon>
        <taxon>Saliceae</taxon>
        <taxon>Salix</taxon>
    </lineage>
</organism>
<gene>
    <name evidence="1" type="ORF">OIU79_015700</name>
</gene>